<dbReference type="OrthoDB" id="8936442at2"/>
<evidence type="ECO:0000313" key="3">
    <source>
        <dbReference type="Proteomes" id="UP000414136"/>
    </source>
</evidence>
<keyword evidence="2" id="KW-0808">Transferase</keyword>
<dbReference type="SUPFAM" id="SSF53756">
    <property type="entry name" value="UDP-Glycosyltransferase/glycogen phosphorylase"/>
    <property type="match status" value="1"/>
</dbReference>
<reference evidence="2 3" key="1">
    <citation type="submission" date="2019-08" db="EMBL/GenBank/DDBJ databases">
        <authorList>
            <person name="Peeters C."/>
        </authorList>
    </citation>
    <scope>NUCLEOTIDE SEQUENCE [LARGE SCALE GENOMIC DNA]</scope>
    <source>
        <strain evidence="2 3">LMG 31118</strain>
    </source>
</reference>
<feature type="region of interest" description="Disordered" evidence="1">
    <location>
        <begin position="283"/>
        <end position="303"/>
    </location>
</feature>
<dbReference type="EMBL" id="CABPSQ010000001">
    <property type="protein sequence ID" value="VVE60014.1"/>
    <property type="molecule type" value="Genomic_DNA"/>
</dbReference>
<evidence type="ECO:0000256" key="1">
    <source>
        <dbReference type="SAM" id="MobiDB-lite"/>
    </source>
</evidence>
<keyword evidence="3" id="KW-1185">Reference proteome</keyword>
<dbReference type="GO" id="GO:0016740">
    <property type="term" value="F:transferase activity"/>
    <property type="evidence" value="ECO:0007669"/>
    <property type="project" value="UniProtKB-KW"/>
</dbReference>
<protein>
    <submittedName>
        <fullName evidence="2">Glycosyl transferase family 8</fullName>
    </submittedName>
</protein>
<dbReference type="Proteomes" id="UP000414136">
    <property type="component" value="Unassembled WGS sequence"/>
</dbReference>
<gene>
    <name evidence="2" type="ORF">PCA31118_00091</name>
</gene>
<accession>A0A5E4ZFZ0</accession>
<proteinExistence type="predicted"/>
<sequence length="340" mass="36226">MTKPLQRAVPSISSARSDAVAANAIAHAWAQVDAALSPYPDCPLPDWSGGGDTFHQHLLILGSGDDNDLVSQLRHLDTASARFGKVGFVGPASTRRLVEWSMGERVVVLSRMPRDVSDWDLRCPLGSLARALGPQATHAHAGRPFLRVNTASARHWRDRLAAAAQHGFCVGLAGLDMLDDVGSTALTSRATSLVTLAPLLRVPGVSWIPLGKPASGPDGAQAMAPDSVDWIDWRTDCDDLADEASLIDNLDLVIALDAAHADLAAGLGVPVWRLGAACHVESPHGRGDSQWHSTPQAEPAEPIDWNASRLPATEEDWPRAANTAAQALKAMANEFQGWTR</sequence>
<organism evidence="2 3">
    <name type="scientific">Pandoraea captiosa</name>
    <dbReference type="NCBI Taxonomy" id="2508302"/>
    <lineage>
        <taxon>Bacteria</taxon>
        <taxon>Pseudomonadati</taxon>
        <taxon>Pseudomonadota</taxon>
        <taxon>Betaproteobacteria</taxon>
        <taxon>Burkholderiales</taxon>
        <taxon>Burkholderiaceae</taxon>
        <taxon>Pandoraea</taxon>
    </lineage>
</organism>
<dbReference type="AlphaFoldDB" id="A0A5E4ZFZ0"/>
<name>A0A5E4ZFZ0_9BURK</name>
<dbReference type="RefSeq" id="WP_150622017.1">
    <property type="nucleotide sequence ID" value="NZ_CABPSQ010000001.1"/>
</dbReference>
<evidence type="ECO:0000313" key="2">
    <source>
        <dbReference type="EMBL" id="VVE60014.1"/>
    </source>
</evidence>